<keyword evidence="2" id="KW-0472">Membrane</keyword>
<accession>A0ABP8HUQ3</accession>
<keyword evidence="3" id="KW-0732">Signal</keyword>
<evidence type="ECO:0000313" key="6">
    <source>
        <dbReference type="Proteomes" id="UP001501725"/>
    </source>
</evidence>
<dbReference type="Gene3D" id="3.40.710.10">
    <property type="entry name" value="DD-peptidase/beta-lactamase superfamily"/>
    <property type="match status" value="1"/>
</dbReference>
<name>A0ABP8HUQ3_9BACT</name>
<reference evidence="6" key="1">
    <citation type="journal article" date="2019" name="Int. J. Syst. Evol. Microbiol.">
        <title>The Global Catalogue of Microorganisms (GCM) 10K type strain sequencing project: providing services to taxonomists for standard genome sequencing and annotation.</title>
        <authorList>
            <consortium name="The Broad Institute Genomics Platform"/>
            <consortium name="The Broad Institute Genome Sequencing Center for Infectious Disease"/>
            <person name="Wu L."/>
            <person name="Ma J."/>
        </authorList>
    </citation>
    <scope>NUCLEOTIDE SEQUENCE [LARGE SCALE GENOMIC DNA]</scope>
    <source>
        <strain evidence="6">JCM 17919</strain>
    </source>
</reference>
<sequence length="460" mass="51495">MLRPLLLLLLLPASLLAQDAPVALLDSFMKAEAAHKRFNGNVLVARGSKVLYEGSFGYRNFDTKEPLDAESLFDLASVSKQFTAMGILMLREEGRLQLTDSLYRYFPELPYRNVTLHQLLTHTSGLPDYESLMAQHWDPDKIAFNADMIRFLATEKPKPEFAPGAKWSYSNTGYALLASIIEKVSGQPLQAFLKNRIFSPLGMKRSRVYNTRRSAPEAIPNYALGYVWSDSAGRWMIPDSLPRYRYVHTLDGIVGDGVVNATTRDLLRWNRALQAATLLPAGRQLEMLRAHFPVDTTAGTAYGYGVFLGPAPYGPQRYHSGGWPGYTTYLSHTADKDFSIIVLSNNGSNAPAVATALAHLLHGLPVEFPYVHTEIPMETALLERYVGRYTGVGLLELYVQDGKLYRKGRVPVQLKPESATKFFYGDGSDRQLEFATDPDGRVHRAWFINNGIRTELKKLP</sequence>
<comment type="caution">
    <text evidence="5">The sequence shown here is derived from an EMBL/GenBank/DDBJ whole genome shotgun (WGS) entry which is preliminary data.</text>
</comment>
<evidence type="ECO:0000313" key="5">
    <source>
        <dbReference type="EMBL" id="GAA4344763.1"/>
    </source>
</evidence>
<dbReference type="SUPFAM" id="SSF56601">
    <property type="entry name" value="beta-lactamase/transpeptidase-like"/>
    <property type="match status" value="1"/>
</dbReference>
<dbReference type="Pfam" id="PF00144">
    <property type="entry name" value="Beta-lactamase"/>
    <property type="match status" value="1"/>
</dbReference>
<dbReference type="InterPro" id="IPR012338">
    <property type="entry name" value="Beta-lactam/transpept-like"/>
</dbReference>
<feature type="domain" description="Beta-lactamase-related" evidence="4">
    <location>
        <begin position="31"/>
        <end position="356"/>
    </location>
</feature>
<evidence type="ECO:0000256" key="1">
    <source>
        <dbReference type="ARBA" id="ARBA00004370"/>
    </source>
</evidence>
<feature type="signal peptide" evidence="3">
    <location>
        <begin position="1"/>
        <end position="19"/>
    </location>
</feature>
<dbReference type="Proteomes" id="UP001501725">
    <property type="component" value="Unassembled WGS sequence"/>
</dbReference>
<comment type="subcellular location">
    <subcellularLocation>
        <location evidence="1">Membrane</location>
    </subcellularLocation>
</comment>
<feature type="chain" id="PRO_5046257925" evidence="3">
    <location>
        <begin position="20"/>
        <end position="460"/>
    </location>
</feature>
<proteinExistence type="predicted"/>
<evidence type="ECO:0000256" key="2">
    <source>
        <dbReference type="ARBA" id="ARBA00023136"/>
    </source>
</evidence>
<gene>
    <name evidence="5" type="ORF">GCM10023184_46370</name>
</gene>
<dbReference type="EMBL" id="BAABGY010000020">
    <property type="protein sequence ID" value="GAA4344763.1"/>
    <property type="molecule type" value="Genomic_DNA"/>
</dbReference>
<dbReference type="RefSeq" id="WP_345258432.1">
    <property type="nucleotide sequence ID" value="NZ_BAABGY010000020.1"/>
</dbReference>
<evidence type="ECO:0000256" key="3">
    <source>
        <dbReference type="SAM" id="SignalP"/>
    </source>
</evidence>
<evidence type="ECO:0000259" key="4">
    <source>
        <dbReference type="Pfam" id="PF00144"/>
    </source>
</evidence>
<dbReference type="InterPro" id="IPR001466">
    <property type="entry name" value="Beta-lactam-related"/>
</dbReference>
<dbReference type="PANTHER" id="PTHR46825:SF11">
    <property type="entry name" value="PENICILLIN-BINDING PROTEIN 4"/>
    <property type="match status" value="1"/>
</dbReference>
<organism evidence="5 6">
    <name type="scientific">Flaviaesturariibacter amylovorans</name>
    <dbReference type="NCBI Taxonomy" id="1084520"/>
    <lineage>
        <taxon>Bacteria</taxon>
        <taxon>Pseudomonadati</taxon>
        <taxon>Bacteroidota</taxon>
        <taxon>Chitinophagia</taxon>
        <taxon>Chitinophagales</taxon>
        <taxon>Chitinophagaceae</taxon>
        <taxon>Flaviaestuariibacter</taxon>
    </lineage>
</organism>
<protein>
    <submittedName>
        <fullName evidence="5">Serine hydrolase</fullName>
    </submittedName>
</protein>
<keyword evidence="6" id="KW-1185">Reference proteome</keyword>
<dbReference type="GO" id="GO:0016787">
    <property type="term" value="F:hydrolase activity"/>
    <property type="evidence" value="ECO:0007669"/>
    <property type="project" value="UniProtKB-KW"/>
</dbReference>
<keyword evidence="5" id="KW-0378">Hydrolase</keyword>
<dbReference type="InterPro" id="IPR050491">
    <property type="entry name" value="AmpC-like"/>
</dbReference>
<dbReference type="PANTHER" id="PTHR46825">
    <property type="entry name" value="D-ALANYL-D-ALANINE-CARBOXYPEPTIDASE/ENDOPEPTIDASE AMPH"/>
    <property type="match status" value="1"/>
</dbReference>